<dbReference type="RefSeq" id="WP_166670142.1">
    <property type="nucleotide sequence ID" value="NZ_SORI01000015.1"/>
</dbReference>
<feature type="domain" description="HTH arsR-type" evidence="4">
    <location>
        <begin position="1"/>
        <end position="91"/>
    </location>
</feature>
<dbReference type="EMBL" id="SORI01000015">
    <property type="protein sequence ID" value="TDY58016.1"/>
    <property type="molecule type" value="Genomic_DNA"/>
</dbReference>
<evidence type="ECO:0000256" key="1">
    <source>
        <dbReference type="ARBA" id="ARBA00023015"/>
    </source>
</evidence>
<keyword evidence="1" id="KW-0805">Transcription regulation</keyword>
<comment type="caution">
    <text evidence="5">The sequence shown here is derived from an EMBL/GenBank/DDBJ whole genome shotgun (WGS) entry which is preliminary data.</text>
</comment>
<protein>
    <submittedName>
        <fullName evidence="5">ArsR family transcriptional regulator</fullName>
    </submittedName>
</protein>
<dbReference type="PROSITE" id="PS50987">
    <property type="entry name" value="HTH_ARSR_2"/>
    <property type="match status" value="1"/>
</dbReference>
<dbReference type="InterPro" id="IPR036390">
    <property type="entry name" value="WH_DNA-bd_sf"/>
</dbReference>
<dbReference type="GO" id="GO:0003677">
    <property type="term" value="F:DNA binding"/>
    <property type="evidence" value="ECO:0007669"/>
    <property type="project" value="UniProtKB-KW"/>
</dbReference>
<dbReference type="PANTHER" id="PTHR33154:SF18">
    <property type="entry name" value="ARSENICAL RESISTANCE OPERON REPRESSOR"/>
    <property type="match status" value="1"/>
</dbReference>
<gene>
    <name evidence="5" type="ORF">C8D99_11534</name>
</gene>
<evidence type="ECO:0000256" key="2">
    <source>
        <dbReference type="ARBA" id="ARBA00023125"/>
    </source>
</evidence>
<dbReference type="SUPFAM" id="SSF46785">
    <property type="entry name" value="Winged helix' DNA-binding domain"/>
    <property type="match status" value="1"/>
</dbReference>
<evidence type="ECO:0000313" key="6">
    <source>
        <dbReference type="Proteomes" id="UP000295066"/>
    </source>
</evidence>
<dbReference type="PRINTS" id="PR00778">
    <property type="entry name" value="HTHARSR"/>
</dbReference>
<dbReference type="Pfam" id="PF01022">
    <property type="entry name" value="HTH_5"/>
    <property type="match status" value="1"/>
</dbReference>
<keyword evidence="3" id="KW-0804">Transcription</keyword>
<proteinExistence type="predicted"/>
<reference evidence="5 6" key="1">
    <citation type="submission" date="2019-03" db="EMBL/GenBank/DDBJ databases">
        <title>Genomic Encyclopedia of Type Strains, Phase IV (KMG-IV): sequencing the most valuable type-strain genomes for metagenomic binning, comparative biology and taxonomic classification.</title>
        <authorList>
            <person name="Goeker M."/>
        </authorList>
    </citation>
    <scope>NUCLEOTIDE SEQUENCE [LARGE SCALE GENOMIC DNA]</scope>
    <source>
        <strain evidence="5 6">DSM 25964</strain>
    </source>
</reference>
<evidence type="ECO:0000313" key="5">
    <source>
        <dbReference type="EMBL" id="TDY58016.1"/>
    </source>
</evidence>
<organism evidence="5 6">
    <name type="scientific">Aminivibrio pyruvatiphilus</name>
    <dbReference type="NCBI Taxonomy" id="1005740"/>
    <lineage>
        <taxon>Bacteria</taxon>
        <taxon>Thermotogati</taxon>
        <taxon>Synergistota</taxon>
        <taxon>Synergistia</taxon>
        <taxon>Synergistales</taxon>
        <taxon>Aminobacteriaceae</taxon>
        <taxon>Aminivibrio</taxon>
    </lineage>
</organism>
<dbReference type="SMART" id="SM00418">
    <property type="entry name" value="HTH_ARSR"/>
    <property type="match status" value="1"/>
</dbReference>
<keyword evidence="6" id="KW-1185">Reference proteome</keyword>
<name>A0A4R8M674_9BACT</name>
<dbReference type="PANTHER" id="PTHR33154">
    <property type="entry name" value="TRANSCRIPTIONAL REGULATOR, ARSR FAMILY"/>
    <property type="match status" value="1"/>
</dbReference>
<dbReference type="NCBIfam" id="NF033788">
    <property type="entry name" value="HTH_metalloreg"/>
    <property type="match status" value="1"/>
</dbReference>
<dbReference type="InterPro" id="IPR011991">
    <property type="entry name" value="ArsR-like_HTH"/>
</dbReference>
<dbReference type="CDD" id="cd00090">
    <property type="entry name" value="HTH_ARSR"/>
    <property type="match status" value="1"/>
</dbReference>
<dbReference type="InterPro" id="IPR001845">
    <property type="entry name" value="HTH_ArsR_DNA-bd_dom"/>
</dbReference>
<dbReference type="InterPro" id="IPR051081">
    <property type="entry name" value="HTH_MetalResp_TranReg"/>
</dbReference>
<sequence length="120" mass="13462">MESIIAQMKALGERNRLRAFLALTVTGELCVCQVGDLLCLSPATVSRHMSILGAAGLVEWEKRGKWVYYRLSETVAPGLMEWIRQSARDNSVFADDSEKLASLRSRQESCCGQPERRDNE</sequence>
<keyword evidence="2" id="KW-0238">DNA-binding</keyword>
<evidence type="ECO:0000259" key="4">
    <source>
        <dbReference type="PROSITE" id="PS50987"/>
    </source>
</evidence>
<dbReference type="AlphaFoldDB" id="A0A4R8M674"/>
<accession>A0A4R8M674</accession>
<dbReference type="InterPro" id="IPR036388">
    <property type="entry name" value="WH-like_DNA-bd_sf"/>
</dbReference>
<dbReference type="GO" id="GO:0003700">
    <property type="term" value="F:DNA-binding transcription factor activity"/>
    <property type="evidence" value="ECO:0007669"/>
    <property type="project" value="InterPro"/>
</dbReference>
<dbReference type="Gene3D" id="1.10.10.10">
    <property type="entry name" value="Winged helix-like DNA-binding domain superfamily/Winged helix DNA-binding domain"/>
    <property type="match status" value="1"/>
</dbReference>
<evidence type="ECO:0000256" key="3">
    <source>
        <dbReference type="ARBA" id="ARBA00023163"/>
    </source>
</evidence>
<dbReference type="Proteomes" id="UP000295066">
    <property type="component" value="Unassembled WGS sequence"/>
</dbReference>